<protein>
    <recommendedName>
        <fullName evidence="4">Peptidase</fullName>
    </recommendedName>
</protein>
<reference evidence="3" key="2">
    <citation type="submission" date="2010-01" db="EMBL/GenBank/DDBJ databases">
        <title>The complete genome of Conexibacter woesei DSM 14684.</title>
        <authorList>
            <consortium name="US DOE Joint Genome Institute (JGI-PGF)"/>
            <person name="Lucas S."/>
            <person name="Copeland A."/>
            <person name="Lapidus A."/>
            <person name="Glavina del Rio T."/>
            <person name="Dalin E."/>
            <person name="Tice H."/>
            <person name="Bruce D."/>
            <person name="Goodwin L."/>
            <person name="Pitluck S."/>
            <person name="Kyrpides N."/>
            <person name="Mavromatis K."/>
            <person name="Ivanova N."/>
            <person name="Mikhailova N."/>
            <person name="Chertkov O."/>
            <person name="Brettin T."/>
            <person name="Detter J.C."/>
            <person name="Han C."/>
            <person name="Larimer F."/>
            <person name="Land M."/>
            <person name="Hauser L."/>
            <person name="Markowitz V."/>
            <person name="Cheng J.-F."/>
            <person name="Hugenholtz P."/>
            <person name="Woyke T."/>
            <person name="Wu D."/>
            <person name="Pukall R."/>
            <person name="Steenblock K."/>
            <person name="Schneider S."/>
            <person name="Klenk H.-P."/>
            <person name="Eisen J.A."/>
        </authorList>
    </citation>
    <scope>NUCLEOTIDE SEQUENCE [LARGE SCALE GENOMIC DNA]</scope>
    <source>
        <strain evidence="3">DSM 14684 / CIP 108061 / JCM 11494 / NBRC 100937 / ID131577</strain>
    </source>
</reference>
<reference evidence="2 3" key="1">
    <citation type="journal article" date="2010" name="Stand. Genomic Sci.">
        <title>Complete genome sequence of Conexibacter woesei type strain (ID131577).</title>
        <authorList>
            <person name="Pukall R."/>
            <person name="Lapidus A."/>
            <person name="Glavina Del Rio T."/>
            <person name="Copeland A."/>
            <person name="Tice H."/>
            <person name="Cheng J.-F."/>
            <person name="Lucas S."/>
            <person name="Chen F."/>
            <person name="Nolan M."/>
            <person name="Bruce D."/>
            <person name="Goodwin L."/>
            <person name="Pitluck S."/>
            <person name="Mavromatis K."/>
            <person name="Ivanova N."/>
            <person name="Ovchinnikova G."/>
            <person name="Pati A."/>
            <person name="Chen A."/>
            <person name="Palaniappan K."/>
            <person name="Land M."/>
            <person name="Hauser L."/>
            <person name="Chang Y.-J."/>
            <person name="Jeffries C.D."/>
            <person name="Chain P."/>
            <person name="Meincke L."/>
            <person name="Sims D."/>
            <person name="Brettin T."/>
            <person name="Detter J.C."/>
            <person name="Rohde M."/>
            <person name="Goeker M."/>
            <person name="Bristow J."/>
            <person name="Eisen J.A."/>
            <person name="Markowitz V."/>
            <person name="Kyrpides N.C."/>
            <person name="Klenk H.-P."/>
            <person name="Hugenholtz P."/>
        </authorList>
    </citation>
    <scope>NUCLEOTIDE SEQUENCE [LARGE SCALE GENOMIC DNA]</scope>
    <source>
        <strain evidence="3">DSM 14684 / CIP 108061 / JCM 11494 / NBRC 100937 / ID131577</strain>
    </source>
</reference>
<dbReference type="KEGG" id="cwo:Cwoe_3130"/>
<sequence length="314" mass="32423" precursor="true">MVTSLAGGAVTASAAAPPRAGGGSIGLRLLDVPAIVRDDPRARLYVVDHLAPGAVVQRRMLVSNTTRSAVRVGGYAAAASIARGSFSGAVGRTRNELSTWTSVRPSSTEIAAGARAVATVTISVPRDAAPGERYAVIWAEARTTASRHGGITEVSRVGIRMYVSVGPGGPPAADFAIDSLTAERSDDGRPQIVARVRNTGGRALDMNGTLRLRAGPGGLSAGPFAADLGTTLAIADSEPVVITLDRQLPDGPWAAQVVLRSGLLERRAHATVTFPGTKGSSPPYLAVALAVGLLALLALALRARSRHRRRLSRV</sequence>
<dbReference type="STRING" id="469383.Cwoe_3130"/>
<keyword evidence="3" id="KW-1185">Reference proteome</keyword>
<feature type="transmembrane region" description="Helical" evidence="1">
    <location>
        <begin position="284"/>
        <end position="303"/>
    </location>
</feature>
<evidence type="ECO:0000256" key="1">
    <source>
        <dbReference type="SAM" id="Phobius"/>
    </source>
</evidence>
<name>D3FD37_CONWI</name>
<dbReference type="AlphaFoldDB" id="D3FD37"/>
<keyword evidence="1" id="KW-1133">Transmembrane helix</keyword>
<accession>D3FD37</accession>
<keyword evidence="1" id="KW-0812">Transmembrane</keyword>
<dbReference type="HOGENOM" id="CLU_055415_0_0_11"/>
<proteinExistence type="predicted"/>
<organism evidence="2 3">
    <name type="scientific">Conexibacter woesei (strain DSM 14684 / CCUG 47730 / CIP 108061 / JCM 11494 / NBRC 100937 / ID131577)</name>
    <dbReference type="NCBI Taxonomy" id="469383"/>
    <lineage>
        <taxon>Bacteria</taxon>
        <taxon>Bacillati</taxon>
        <taxon>Actinomycetota</taxon>
        <taxon>Thermoleophilia</taxon>
        <taxon>Solirubrobacterales</taxon>
        <taxon>Conexibacteraceae</taxon>
        <taxon>Conexibacter</taxon>
    </lineage>
</organism>
<gene>
    <name evidence="2" type="ordered locus">Cwoe_3130</name>
</gene>
<keyword evidence="1" id="KW-0472">Membrane</keyword>
<evidence type="ECO:0000313" key="3">
    <source>
        <dbReference type="Proteomes" id="UP000008229"/>
    </source>
</evidence>
<dbReference type="RefSeq" id="WP_012934600.1">
    <property type="nucleotide sequence ID" value="NC_013739.1"/>
</dbReference>
<dbReference type="eggNOG" id="ENOG502ZNQ4">
    <property type="taxonomic scope" value="Bacteria"/>
</dbReference>
<dbReference type="EMBL" id="CP001854">
    <property type="protein sequence ID" value="ADB51549.1"/>
    <property type="molecule type" value="Genomic_DNA"/>
</dbReference>
<evidence type="ECO:0000313" key="2">
    <source>
        <dbReference type="EMBL" id="ADB51549.1"/>
    </source>
</evidence>
<dbReference type="Proteomes" id="UP000008229">
    <property type="component" value="Chromosome"/>
</dbReference>
<evidence type="ECO:0008006" key="4">
    <source>
        <dbReference type="Google" id="ProtNLM"/>
    </source>
</evidence>